<feature type="region of interest" description="Disordered" evidence="1">
    <location>
        <begin position="1"/>
        <end position="37"/>
    </location>
</feature>
<dbReference type="Proteomes" id="UP000830115">
    <property type="component" value="Chromosome"/>
</dbReference>
<keyword evidence="2" id="KW-0812">Transmembrane</keyword>
<dbReference type="PANTHER" id="PTHR31157:SF1">
    <property type="entry name" value="SCP DOMAIN-CONTAINING PROTEIN"/>
    <property type="match status" value="1"/>
</dbReference>
<keyword evidence="5" id="KW-1185">Reference proteome</keyword>
<feature type="region of interest" description="Disordered" evidence="1">
    <location>
        <begin position="61"/>
        <end position="157"/>
    </location>
</feature>
<gene>
    <name evidence="4" type="ORF">K9S39_38790</name>
</gene>
<feature type="compositionally biased region" description="Basic residues" evidence="1">
    <location>
        <begin position="19"/>
        <end position="35"/>
    </location>
</feature>
<feature type="domain" description="SCP" evidence="3">
    <location>
        <begin position="164"/>
        <end position="279"/>
    </location>
</feature>
<dbReference type="Pfam" id="PF00188">
    <property type="entry name" value="CAP"/>
    <property type="match status" value="1"/>
</dbReference>
<name>A0ABY4MIW8_9ACTN</name>
<reference evidence="4" key="1">
    <citation type="submission" date="2021-10" db="EMBL/GenBank/DDBJ databases">
        <title>Streptomyces nigrumlapis sp.nov.,an antimicrobial producing actinobacterium isolated from Black Gobi rocks.</title>
        <authorList>
            <person name="Wen Y."/>
            <person name="Zhang W."/>
            <person name="Liu X.G."/>
        </authorList>
    </citation>
    <scope>NUCLEOTIDE SEQUENCE</scope>
    <source>
        <strain evidence="4">ST13-2-2</strain>
    </source>
</reference>
<dbReference type="SUPFAM" id="SSF55797">
    <property type="entry name" value="PR-1-like"/>
    <property type="match status" value="1"/>
</dbReference>
<keyword evidence="2" id="KW-0472">Membrane</keyword>
<evidence type="ECO:0000313" key="4">
    <source>
        <dbReference type="EMBL" id="UQA97033.1"/>
    </source>
</evidence>
<evidence type="ECO:0000259" key="3">
    <source>
        <dbReference type="Pfam" id="PF00188"/>
    </source>
</evidence>
<accession>A0ABY4MIW8</accession>
<evidence type="ECO:0000256" key="2">
    <source>
        <dbReference type="SAM" id="Phobius"/>
    </source>
</evidence>
<dbReference type="InterPro" id="IPR035940">
    <property type="entry name" value="CAP_sf"/>
</dbReference>
<keyword evidence="2" id="KW-1133">Transmembrane helix</keyword>
<feature type="compositionally biased region" description="Low complexity" evidence="1">
    <location>
        <begin position="67"/>
        <end position="79"/>
    </location>
</feature>
<dbReference type="RefSeq" id="WP_248867951.1">
    <property type="nucleotide sequence ID" value="NZ_CP086322.1"/>
</dbReference>
<sequence length="283" mass="29701">MAREAEAPANDPQQPRQTAGRHGRRRGAHRGRRPRWVVAAGGVAAVTVVLGGGYGVTRSLADDTSDAPRAAAEAARQAETGSIPGARSAVPDASPTPSKAPAVKPHRKVSREQTAAGRSPSPRTTAKPKTTSDDETGRPRTAPHKSTPPGGSGGATGRLARQVVEMVNAERAKKDCSPLTVNAKLQAAAQGHSDDMADRGYYGHTTPEGIGPGDRITSAGYRWSTYGENIFKGPKDAQTAMAGWMKSPGHRDNILNCAFKEIGVGINLRSNGPWWTQNFGASS</sequence>
<dbReference type="PANTHER" id="PTHR31157">
    <property type="entry name" value="SCP DOMAIN-CONTAINING PROTEIN"/>
    <property type="match status" value="1"/>
</dbReference>
<protein>
    <submittedName>
        <fullName evidence="4">CAP domain-containing protein</fullName>
    </submittedName>
</protein>
<evidence type="ECO:0000256" key="1">
    <source>
        <dbReference type="SAM" id="MobiDB-lite"/>
    </source>
</evidence>
<proteinExistence type="predicted"/>
<dbReference type="EMBL" id="CP086322">
    <property type="protein sequence ID" value="UQA97033.1"/>
    <property type="molecule type" value="Genomic_DNA"/>
</dbReference>
<organism evidence="4 5">
    <name type="scientific">Streptomyces halobius</name>
    <dbReference type="NCBI Taxonomy" id="2879846"/>
    <lineage>
        <taxon>Bacteria</taxon>
        <taxon>Bacillati</taxon>
        <taxon>Actinomycetota</taxon>
        <taxon>Actinomycetes</taxon>
        <taxon>Kitasatosporales</taxon>
        <taxon>Streptomycetaceae</taxon>
        <taxon>Streptomyces</taxon>
    </lineage>
</organism>
<dbReference type="Gene3D" id="3.40.33.10">
    <property type="entry name" value="CAP"/>
    <property type="match status" value="1"/>
</dbReference>
<dbReference type="InterPro" id="IPR014044">
    <property type="entry name" value="CAP_dom"/>
</dbReference>
<feature type="transmembrane region" description="Helical" evidence="2">
    <location>
        <begin position="36"/>
        <end position="56"/>
    </location>
</feature>
<dbReference type="CDD" id="cd05379">
    <property type="entry name" value="CAP_bacterial"/>
    <property type="match status" value="1"/>
</dbReference>
<evidence type="ECO:0000313" key="5">
    <source>
        <dbReference type="Proteomes" id="UP000830115"/>
    </source>
</evidence>